<name>A0A645CNC0_9ZZZZ</name>
<evidence type="ECO:0000313" key="1">
    <source>
        <dbReference type="EMBL" id="MPM78262.1"/>
    </source>
</evidence>
<accession>A0A645CNC0</accession>
<dbReference type="AlphaFoldDB" id="A0A645CNC0"/>
<protein>
    <recommendedName>
        <fullName evidence="2">DUF5683 domain-containing protein</fullName>
    </recommendedName>
</protein>
<evidence type="ECO:0008006" key="2">
    <source>
        <dbReference type="Google" id="ProtNLM"/>
    </source>
</evidence>
<sequence>MYSSTKRVVITIFVILTLEASWAVNKETVAVLSFEPTIVSVQDASMLTDVFENRLARAKNFQLVERNRIESVMKELRFSLSAFVDESSSIALGNILAARWLVLGTVGVLGREYYFTIKLVNTETGNIVGGVNGEAKSIKDLRKRIEESADKLSKYILSSFKQSIDISPTIIISQQTLHSIGLSLGYVRPVYSSISLGGWVTGLMRMYDKKIGIQGGGRLLIGDPRAFAIALNIGTYSSVGVYLNRWHIEFIPLMFLGIPDSFGVGVGYSF</sequence>
<reference evidence="1" key="1">
    <citation type="submission" date="2019-08" db="EMBL/GenBank/DDBJ databases">
        <authorList>
            <person name="Kucharzyk K."/>
            <person name="Murdoch R.W."/>
            <person name="Higgins S."/>
            <person name="Loffler F."/>
        </authorList>
    </citation>
    <scope>NUCLEOTIDE SEQUENCE</scope>
</reference>
<comment type="caution">
    <text evidence="1">The sequence shown here is derived from an EMBL/GenBank/DDBJ whole genome shotgun (WGS) entry which is preliminary data.</text>
</comment>
<proteinExistence type="predicted"/>
<organism evidence="1">
    <name type="scientific">bioreactor metagenome</name>
    <dbReference type="NCBI Taxonomy" id="1076179"/>
    <lineage>
        <taxon>unclassified sequences</taxon>
        <taxon>metagenomes</taxon>
        <taxon>ecological metagenomes</taxon>
    </lineage>
</organism>
<dbReference type="EMBL" id="VSSQ01028522">
    <property type="protein sequence ID" value="MPM78262.1"/>
    <property type="molecule type" value="Genomic_DNA"/>
</dbReference>
<gene>
    <name evidence="1" type="ORF">SDC9_125273</name>
</gene>
<dbReference type="GO" id="GO:0030288">
    <property type="term" value="C:outer membrane-bounded periplasmic space"/>
    <property type="evidence" value="ECO:0007669"/>
    <property type="project" value="InterPro"/>
</dbReference>
<dbReference type="InterPro" id="IPR005534">
    <property type="entry name" value="Curli_assmbl/transp-comp_CsgG"/>
</dbReference>
<dbReference type="Gene3D" id="3.40.50.10610">
    <property type="entry name" value="ABC-type transport auxiliary lipoprotein component"/>
    <property type="match status" value="1"/>
</dbReference>
<dbReference type="Pfam" id="PF03783">
    <property type="entry name" value="CsgG"/>
    <property type="match status" value="1"/>
</dbReference>